<dbReference type="Gene3D" id="3.30.230.10">
    <property type="match status" value="1"/>
</dbReference>
<sequence>MDENSILKLPFIPLRGIVVFPKLLSNIDIGREKSLAAVDYAMEHDRMLLVSAQLDDEVEEATLQDVYHIGTLVKIQQLLRLPGGIVRILVDGIARVQIQGGSMKEGYTEAAAVELPEEFLDENEDEALNRIMSKRFNDWLDKIKGHEDLQAKANAIHQPGVLADFIAAQLPIRLAAQQAILELTDVRERMKRVCTYLDTEEDIASLETRLNMQVRSKMDEQQKEYYLREKLKAIHQELGDKYDKDTEVEELREKIDKLDVPDNVREVMLKEVNRLDAMPPMMAESAVIRTYLDHLMALPWSTETEDRLDLKIAQDILDEDHYGLEKIKDRIIEYLAVRQLTNSLKGPILCFVGPPGTGKTSIARSIARAMNRKYVRISLGGVRDEAEIRGHRRTYIGAMPGRIIAGIQQAGTKNPVFLLDEIDKMTSDMRGDPSSALLEVLDPEQNNTFSDHFIEVPFDLSKVLWITTANNIGQIPGPLRDRMEIIEFTSYTEEEKLQIAKRYLVPKQLKENGVLASQAKFSDAVLRHIIQDYTRESGVRTLEKTIGSVIRKVGKSILMQDDKPLTVSVKNLEKILGPMKFLPTQVNKEDEVGLVTGMAWTQVGGEVLETEVAVVKGKGALHLTGQLGDVMKESAEAGLTYIRSRAASLGLEDDFYAKTDIHIHLPEGAVPKDGPSAGITMATAIASALTGRKVHHDLAMTGEITLRGTVLPVGGIKEKVIAAHRAGIKKILLPEENKRDMVDVPDVVKKDVKFVFVHHMDEVLEQALVSAE</sequence>
<evidence type="ECO:0000256" key="6">
    <source>
        <dbReference type="ARBA" id="ARBA00022825"/>
    </source>
</evidence>
<keyword evidence="16" id="KW-1185">Reference proteome</keyword>
<dbReference type="SUPFAM" id="SSF52540">
    <property type="entry name" value="P-loop containing nucleoside triphosphate hydrolases"/>
    <property type="match status" value="1"/>
</dbReference>
<dbReference type="InterPro" id="IPR020568">
    <property type="entry name" value="Ribosomal_Su5_D2-typ_SF"/>
</dbReference>
<reference evidence="15 16" key="1">
    <citation type="submission" date="2020-08" db="EMBL/GenBank/DDBJ databases">
        <authorList>
            <person name="Liu C."/>
            <person name="Sun Q."/>
        </authorList>
    </citation>
    <scope>NUCLEOTIDE SEQUENCE [LARGE SCALE GENOMIC DNA]</scope>
    <source>
        <strain evidence="15 16">NSJ-59</strain>
    </source>
</reference>
<dbReference type="InterPro" id="IPR003959">
    <property type="entry name" value="ATPase_AAA_core"/>
</dbReference>
<keyword evidence="8 9" id="KW-0346">Stress response</keyword>
<evidence type="ECO:0000256" key="11">
    <source>
        <dbReference type="PROSITE-ProRule" id="PRU01122"/>
    </source>
</evidence>
<evidence type="ECO:0000313" key="16">
    <source>
        <dbReference type="Proteomes" id="UP000606870"/>
    </source>
</evidence>
<dbReference type="SMART" id="SM00382">
    <property type="entry name" value="AAA"/>
    <property type="match status" value="1"/>
</dbReference>
<dbReference type="InterPro" id="IPR054594">
    <property type="entry name" value="Lon_lid"/>
</dbReference>
<dbReference type="PROSITE" id="PS01046">
    <property type="entry name" value="LON_SER"/>
    <property type="match status" value="1"/>
</dbReference>
<dbReference type="InterPro" id="IPR046336">
    <property type="entry name" value="Lon_prtase_N_sf"/>
</dbReference>
<dbReference type="InterPro" id="IPR004815">
    <property type="entry name" value="Lon_bac/euk-typ"/>
</dbReference>
<dbReference type="HAMAP" id="MF_01973">
    <property type="entry name" value="lon_bact"/>
    <property type="match status" value="1"/>
</dbReference>
<keyword evidence="5 9" id="KW-0378">Hydrolase</keyword>
<feature type="active site" evidence="9 11">
    <location>
        <position position="719"/>
    </location>
</feature>
<dbReference type="GO" id="GO:0004252">
    <property type="term" value="F:serine-type endopeptidase activity"/>
    <property type="evidence" value="ECO:0007669"/>
    <property type="project" value="UniProtKB-EC"/>
</dbReference>
<dbReference type="Gene3D" id="2.30.130.40">
    <property type="entry name" value="LON domain-like"/>
    <property type="match status" value="1"/>
</dbReference>
<dbReference type="SUPFAM" id="SSF54211">
    <property type="entry name" value="Ribosomal protein S5 domain 2-like"/>
    <property type="match status" value="1"/>
</dbReference>
<feature type="binding site" evidence="9">
    <location>
        <begin position="353"/>
        <end position="360"/>
    </location>
    <ligand>
        <name>ATP</name>
        <dbReference type="ChEBI" id="CHEBI:30616"/>
    </ligand>
</feature>
<dbReference type="PROSITE" id="PS51787">
    <property type="entry name" value="LON_N"/>
    <property type="match status" value="1"/>
</dbReference>
<dbReference type="Gene3D" id="1.20.58.1480">
    <property type="match status" value="1"/>
</dbReference>
<dbReference type="Proteomes" id="UP000606870">
    <property type="component" value="Unassembled WGS sequence"/>
</dbReference>
<evidence type="ECO:0000259" key="13">
    <source>
        <dbReference type="PROSITE" id="PS51786"/>
    </source>
</evidence>
<dbReference type="PROSITE" id="PS51786">
    <property type="entry name" value="LON_PROTEOLYTIC"/>
    <property type="match status" value="1"/>
</dbReference>
<dbReference type="SUPFAM" id="SSF88697">
    <property type="entry name" value="PUA domain-like"/>
    <property type="match status" value="1"/>
</dbReference>
<dbReference type="Pfam" id="PF02190">
    <property type="entry name" value="LON_substr_bdg"/>
    <property type="match status" value="1"/>
</dbReference>
<comment type="function">
    <text evidence="9">ATP-dependent serine protease that mediates the selective degradation of mutant and abnormal proteins as well as certain short-lived regulatory proteins. Required for cellular homeostasis and for survival from DNA damage and developmental changes induced by stress. Degrades polypeptides processively to yield small peptide fragments that are 5 to 10 amino acids long. Binds to DNA in a double-stranded, site-specific manner.</text>
</comment>
<dbReference type="Pfam" id="PF22667">
    <property type="entry name" value="Lon_lid"/>
    <property type="match status" value="1"/>
</dbReference>
<name>A0ABR6VFX9_9FIRM</name>
<evidence type="ECO:0000256" key="12">
    <source>
        <dbReference type="RuleBase" id="RU000591"/>
    </source>
</evidence>
<keyword evidence="6 9" id="KW-0720">Serine protease</keyword>
<dbReference type="SMART" id="SM00464">
    <property type="entry name" value="LON"/>
    <property type="match status" value="1"/>
</dbReference>
<feature type="active site" evidence="9 11">
    <location>
        <position position="676"/>
    </location>
</feature>
<feature type="domain" description="Lon N-terminal" evidence="14">
    <location>
        <begin position="9"/>
        <end position="201"/>
    </location>
</feature>
<dbReference type="NCBIfam" id="TIGR00763">
    <property type="entry name" value="lon"/>
    <property type="match status" value="1"/>
</dbReference>
<dbReference type="PRINTS" id="PR00830">
    <property type="entry name" value="ENDOLAPTASE"/>
</dbReference>
<evidence type="ECO:0000256" key="2">
    <source>
        <dbReference type="ARBA" id="ARBA00022490"/>
    </source>
</evidence>
<dbReference type="Gene3D" id="1.10.8.60">
    <property type="match status" value="1"/>
</dbReference>
<dbReference type="InterPro" id="IPR015947">
    <property type="entry name" value="PUA-like_sf"/>
</dbReference>
<dbReference type="InterPro" id="IPR008268">
    <property type="entry name" value="Peptidase_S16_AS"/>
</dbReference>
<comment type="subunit">
    <text evidence="9 10">Homohexamer. Organized in a ring with a central cavity.</text>
</comment>
<evidence type="ECO:0000256" key="7">
    <source>
        <dbReference type="ARBA" id="ARBA00022840"/>
    </source>
</evidence>
<dbReference type="InterPro" id="IPR003593">
    <property type="entry name" value="AAA+_ATPase"/>
</dbReference>
<gene>
    <name evidence="9 15" type="primary">lon</name>
    <name evidence="15" type="ORF">H8J70_02380</name>
</gene>
<keyword evidence="2 9" id="KW-0963">Cytoplasm</keyword>
<dbReference type="Gene3D" id="3.40.50.300">
    <property type="entry name" value="P-loop containing nucleotide triphosphate hydrolases"/>
    <property type="match status" value="1"/>
</dbReference>
<evidence type="ECO:0000256" key="8">
    <source>
        <dbReference type="ARBA" id="ARBA00023016"/>
    </source>
</evidence>
<dbReference type="Gene3D" id="1.20.5.5270">
    <property type="match status" value="1"/>
</dbReference>
<comment type="catalytic activity">
    <reaction evidence="9 10 11">
        <text>Hydrolysis of proteins in presence of ATP.</text>
        <dbReference type="EC" id="3.4.21.53"/>
    </reaction>
</comment>
<comment type="subcellular location">
    <subcellularLocation>
        <location evidence="1 9 10">Cytoplasm</location>
    </subcellularLocation>
</comment>
<keyword evidence="4 9" id="KW-0547">Nucleotide-binding</keyword>
<protein>
    <recommendedName>
        <fullName evidence="9 10">Lon protease</fullName>
        <ecNumber evidence="9 10">3.4.21.53</ecNumber>
    </recommendedName>
    <alternativeName>
        <fullName evidence="9">ATP-dependent protease La</fullName>
    </alternativeName>
</protein>
<dbReference type="EMBL" id="JACOGK010000005">
    <property type="protein sequence ID" value="MBC3536105.1"/>
    <property type="molecule type" value="Genomic_DNA"/>
</dbReference>
<evidence type="ECO:0000256" key="1">
    <source>
        <dbReference type="ARBA" id="ARBA00004496"/>
    </source>
</evidence>
<dbReference type="InterPro" id="IPR014721">
    <property type="entry name" value="Ribsml_uS5_D2-typ_fold_subgr"/>
</dbReference>
<dbReference type="InterPro" id="IPR027065">
    <property type="entry name" value="Lon_Prtase"/>
</dbReference>
<evidence type="ECO:0000256" key="9">
    <source>
        <dbReference type="HAMAP-Rule" id="MF_01973"/>
    </source>
</evidence>
<proteinExistence type="evidence at transcript level"/>
<dbReference type="PIRSF" id="PIRSF001174">
    <property type="entry name" value="Lon_proteas"/>
    <property type="match status" value="1"/>
</dbReference>
<evidence type="ECO:0000256" key="5">
    <source>
        <dbReference type="ARBA" id="ARBA00022801"/>
    </source>
</evidence>
<accession>A0ABR6VFX9</accession>
<comment type="induction">
    <text evidence="9">By heat shock.</text>
</comment>
<evidence type="ECO:0000313" key="15">
    <source>
        <dbReference type="EMBL" id="MBC3536105.1"/>
    </source>
</evidence>
<dbReference type="Pfam" id="PF05362">
    <property type="entry name" value="Lon_C"/>
    <property type="match status" value="1"/>
</dbReference>
<dbReference type="InterPro" id="IPR027543">
    <property type="entry name" value="Lon_bac"/>
</dbReference>
<evidence type="ECO:0000259" key="14">
    <source>
        <dbReference type="PROSITE" id="PS51787"/>
    </source>
</evidence>
<dbReference type="PANTHER" id="PTHR10046">
    <property type="entry name" value="ATP DEPENDENT LON PROTEASE FAMILY MEMBER"/>
    <property type="match status" value="1"/>
</dbReference>
<evidence type="ECO:0000256" key="10">
    <source>
        <dbReference type="PIRNR" id="PIRNR001174"/>
    </source>
</evidence>
<feature type="domain" description="Lon proteolytic" evidence="13">
    <location>
        <begin position="589"/>
        <end position="770"/>
    </location>
</feature>
<dbReference type="RefSeq" id="WP_186502256.1">
    <property type="nucleotide sequence ID" value="NZ_JACOGK010000005.1"/>
</dbReference>
<dbReference type="EC" id="3.4.21.53" evidence="9 10"/>
<dbReference type="CDD" id="cd19500">
    <property type="entry name" value="RecA-like_Lon"/>
    <property type="match status" value="1"/>
</dbReference>
<comment type="caution">
    <text evidence="15">The sequence shown here is derived from an EMBL/GenBank/DDBJ whole genome shotgun (WGS) entry which is preliminary data.</text>
</comment>
<evidence type="ECO:0000256" key="3">
    <source>
        <dbReference type="ARBA" id="ARBA00022670"/>
    </source>
</evidence>
<dbReference type="Pfam" id="PF00004">
    <property type="entry name" value="AAA"/>
    <property type="match status" value="1"/>
</dbReference>
<organism evidence="15 16">
    <name type="scientific">Megasphaera hominis</name>
    <dbReference type="NCBI Taxonomy" id="159836"/>
    <lineage>
        <taxon>Bacteria</taxon>
        <taxon>Bacillati</taxon>
        <taxon>Bacillota</taxon>
        <taxon>Negativicutes</taxon>
        <taxon>Veillonellales</taxon>
        <taxon>Veillonellaceae</taxon>
        <taxon>Megasphaera</taxon>
    </lineage>
</organism>
<dbReference type="InterPro" id="IPR027417">
    <property type="entry name" value="P-loop_NTPase"/>
</dbReference>
<dbReference type="InterPro" id="IPR003111">
    <property type="entry name" value="Lon_prtase_N"/>
</dbReference>
<keyword evidence="3 9" id="KW-0645">Protease</keyword>
<dbReference type="InterPro" id="IPR008269">
    <property type="entry name" value="Lon_proteolytic"/>
</dbReference>
<keyword evidence="7 9" id="KW-0067">ATP-binding</keyword>
<comment type="similarity">
    <text evidence="9 10 11 12">Belongs to the peptidase S16 family.</text>
</comment>
<evidence type="ECO:0000256" key="4">
    <source>
        <dbReference type="ARBA" id="ARBA00022741"/>
    </source>
</evidence>